<evidence type="ECO:0000256" key="1">
    <source>
        <dbReference type="SAM" id="MobiDB-lite"/>
    </source>
</evidence>
<feature type="region of interest" description="Disordered" evidence="1">
    <location>
        <begin position="78"/>
        <end position="104"/>
    </location>
</feature>
<name>A0A811NB83_9POAL</name>
<protein>
    <submittedName>
        <fullName evidence="2">Uncharacterized protein</fullName>
    </submittedName>
</protein>
<accession>A0A811NB83</accession>
<dbReference type="EMBL" id="CAJGYO010000003">
    <property type="protein sequence ID" value="CAD6218589.1"/>
    <property type="molecule type" value="Genomic_DNA"/>
</dbReference>
<dbReference type="AlphaFoldDB" id="A0A811NB83"/>
<evidence type="ECO:0000313" key="3">
    <source>
        <dbReference type="Proteomes" id="UP000604825"/>
    </source>
</evidence>
<keyword evidence="3" id="KW-1185">Reference proteome</keyword>
<comment type="caution">
    <text evidence="2">The sequence shown here is derived from an EMBL/GenBank/DDBJ whole genome shotgun (WGS) entry which is preliminary data.</text>
</comment>
<gene>
    <name evidence="2" type="ORF">NCGR_LOCUS12452</name>
</gene>
<proteinExistence type="predicted"/>
<dbReference type="OrthoDB" id="10249562at2759"/>
<dbReference type="Proteomes" id="UP000604825">
    <property type="component" value="Unassembled WGS sequence"/>
</dbReference>
<evidence type="ECO:0000313" key="2">
    <source>
        <dbReference type="EMBL" id="CAD6218589.1"/>
    </source>
</evidence>
<reference evidence="2" key="1">
    <citation type="submission" date="2020-10" db="EMBL/GenBank/DDBJ databases">
        <authorList>
            <person name="Han B."/>
            <person name="Lu T."/>
            <person name="Zhao Q."/>
            <person name="Huang X."/>
            <person name="Zhao Y."/>
        </authorList>
    </citation>
    <scope>NUCLEOTIDE SEQUENCE</scope>
</reference>
<sequence>MPCPYICGLRISIKSHVVCHQLMDLPGPRWKKGKDGKDFAALTAANPMSTIIAQLQAKLRDSEAVATLAAHTRDAILEVGKDPHRPAPTAAASSRCEEPPQPLR</sequence>
<organism evidence="2 3">
    <name type="scientific">Miscanthus lutarioriparius</name>
    <dbReference type="NCBI Taxonomy" id="422564"/>
    <lineage>
        <taxon>Eukaryota</taxon>
        <taxon>Viridiplantae</taxon>
        <taxon>Streptophyta</taxon>
        <taxon>Embryophyta</taxon>
        <taxon>Tracheophyta</taxon>
        <taxon>Spermatophyta</taxon>
        <taxon>Magnoliopsida</taxon>
        <taxon>Liliopsida</taxon>
        <taxon>Poales</taxon>
        <taxon>Poaceae</taxon>
        <taxon>PACMAD clade</taxon>
        <taxon>Panicoideae</taxon>
        <taxon>Andropogonodae</taxon>
        <taxon>Andropogoneae</taxon>
        <taxon>Saccharinae</taxon>
        <taxon>Miscanthus</taxon>
    </lineage>
</organism>